<dbReference type="CDD" id="cd16202">
    <property type="entry name" value="EFh_PI-PLCdelta"/>
    <property type="match status" value="1"/>
</dbReference>
<organism evidence="6 7">
    <name type="scientific">Saccoglossus kowalevskii</name>
    <name type="common">Acorn worm</name>
    <dbReference type="NCBI Taxonomy" id="10224"/>
    <lineage>
        <taxon>Eukaryota</taxon>
        <taxon>Metazoa</taxon>
        <taxon>Hemichordata</taxon>
        <taxon>Enteropneusta</taxon>
        <taxon>Harrimaniidae</taxon>
        <taxon>Saccoglossus</taxon>
    </lineage>
</organism>
<keyword evidence="4" id="KW-0442">Lipid degradation</keyword>
<comment type="catalytic activity">
    <reaction evidence="3">
        <text>a 1,2-diacyl-sn-glycero-3-phospho-(1D-myo-inositol-4,5-bisphosphate) + H2O = 1D-myo-inositol 1,4,5-trisphosphate + a 1,2-diacyl-sn-glycerol + H(+)</text>
        <dbReference type="Rhea" id="RHEA:33179"/>
        <dbReference type="ChEBI" id="CHEBI:15377"/>
        <dbReference type="ChEBI" id="CHEBI:15378"/>
        <dbReference type="ChEBI" id="CHEBI:17815"/>
        <dbReference type="ChEBI" id="CHEBI:58456"/>
        <dbReference type="ChEBI" id="CHEBI:203600"/>
        <dbReference type="EC" id="3.1.4.11"/>
    </reaction>
    <physiologicalReaction direction="left-to-right" evidence="3">
        <dbReference type="Rhea" id="RHEA:33180"/>
    </physiologicalReaction>
</comment>
<dbReference type="PROSITE" id="PS50222">
    <property type="entry name" value="EF_HAND_2"/>
    <property type="match status" value="1"/>
</dbReference>
<keyword evidence="4" id="KW-0443">Lipid metabolism</keyword>
<comment type="cofactor">
    <cofactor evidence="1">
        <name>Ca(2+)</name>
        <dbReference type="ChEBI" id="CHEBI:29108"/>
    </cofactor>
</comment>
<dbReference type="CDD" id="cd08558">
    <property type="entry name" value="PI-PLCc_eukaryota"/>
    <property type="match status" value="1"/>
</dbReference>
<keyword evidence="2" id="KW-0106">Calcium</keyword>
<dbReference type="SMART" id="SM00148">
    <property type="entry name" value="PLCXc"/>
    <property type="match status" value="1"/>
</dbReference>
<dbReference type="InterPro" id="IPR011992">
    <property type="entry name" value="EF-hand-dom_pair"/>
</dbReference>
<sequence>MASESSKNWRATSTKDDVVKALKKGNTFTKLRKKSKQYERYYSVDSNLTFIQWQPSRKPPTKNRVFLRDIKEIRTGVETDTLMKFKERFPDEQCMSLVFSGNNKTLDLVATSKDDVLLWSQAVHSHFVKADKDNDGTVDFLEVCDLLTEMNIKVDKGWVKSIFQFAIKNRQPGHSGPKHEMTEDDFLTFYNELTKRPEIDELLKRYDFADDGSSEHGVSLSLVELKMFMTEEQKKTDIEDEWVEKVIETYEPSPDLREAMLLSPEGFKLFLLGKESMLMNPYHTRIYQDMTKPLSHYFIASSHNTYLLEDQLRGPSSTEAYVRALRLGCRCVELDCWDGPDGEPIIYHGYTLTSKISFKDVIKVIHKYAFKAS</sequence>
<evidence type="ECO:0000256" key="1">
    <source>
        <dbReference type="ARBA" id="ARBA00001913"/>
    </source>
</evidence>
<reference evidence="7" key="1">
    <citation type="submission" date="2025-08" db="UniProtKB">
        <authorList>
            <consortium name="RefSeq"/>
        </authorList>
    </citation>
    <scope>IDENTIFICATION</scope>
    <source>
        <tissue evidence="7">Testes</tissue>
    </source>
</reference>
<evidence type="ECO:0000256" key="4">
    <source>
        <dbReference type="RuleBase" id="RU361133"/>
    </source>
</evidence>
<dbReference type="GeneID" id="102804539"/>
<dbReference type="InterPro" id="IPR018247">
    <property type="entry name" value="EF_Hand_1_Ca_BS"/>
</dbReference>
<dbReference type="SUPFAM" id="SSF50729">
    <property type="entry name" value="PH domain-like"/>
    <property type="match status" value="1"/>
</dbReference>
<dbReference type="InterPro" id="IPR002048">
    <property type="entry name" value="EF_hand_dom"/>
</dbReference>
<dbReference type="EC" id="3.1.4.11" evidence="4"/>
<accession>A0ABM0LY19</accession>
<dbReference type="PROSITE" id="PS50007">
    <property type="entry name" value="PIPLC_X_DOMAIN"/>
    <property type="match status" value="1"/>
</dbReference>
<dbReference type="Pfam" id="PF09279">
    <property type="entry name" value="EF-hand_like"/>
    <property type="match status" value="1"/>
</dbReference>
<protein>
    <recommendedName>
        <fullName evidence="4">Phosphoinositide phospholipase C</fullName>
        <ecNumber evidence="4">3.1.4.11</ecNumber>
    </recommendedName>
</protein>
<dbReference type="InterPro" id="IPR011993">
    <property type="entry name" value="PH-like_dom_sf"/>
</dbReference>
<dbReference type="RefSeq" id="XP_006812660.1">
    <property type="nucleotide sequence ID" value="XM_006812597.1"/>
</dbReference>
<evidence type="ECO:0000313" key="6">
    <source>
        <dbReference type="Proteomes" id="UP000694865"/>
    </source>
</evidence>
<evidence type="ECO:0000256" key="3">
    <source>
        <dbReference type="ARBA" id="ARBA00023674"/>
    </source>
</evidence>
<dbReference type="SUPFAM" id="SSF47473">
    <property type="entry name" value="EF-hand"/>
    <property type="match status" value="1"/>
</dbReference>
<dbReference type="Pfam" id="PF00388">
    <property type="entry name" value="PI-PLC-X"/>
    <property type="match status" value="1"/>
</dbReference>
<feature type="domain" description="EF-hand" evidence="5">
    <location>
        <begin position="127"/>
        <end position="153"/>
    </location>
</feature>
<dbReference type="Pfam" id="PF16457">
    <property type="entry name" value="PH_12"/>
    <property type="match status" value="1"/>
</dbReference>
<dbReference type="SUPFAM" id="SSF51695">
    <property type="entry name" value="PLC-like phosphodiesterases"/>
    <property type="match status" value="1"/>
</dbReference>
<dbReference type="InterPro" id="IPR001849">
    <property type="entry name" value="PH_domain"/>
</dbReference>
<dbReference type="Proteomes" id="UP000694865">
    <property type="component" value="Unplaced"/>
</dbReference>
<dbReference type="PRINTS" id="PR00390">
    <property type="entry name" value="PHPHLIPASEC"/>
</dbReference>
<keyword evidence="6" id="KW-1185">Reference proteome</keyword>
<dbReference type="InterPro" id="IPR017946">
    <property type="entry name" value="PLC-like_Pdiesterase_TIM-brl"/>
</dbReference>
<name>A0ABM0LY19_SACKO</name>
<dbReference type="Gene3D" id="2.30.29.30">
    <property type="entry name" value="Pleckstrin-homology domain (PH domain)/Phosphotyrosine-binding domain (PTB)"/>
    <property type="match status" value="1"/>
</dbReference>
<feature type="non-terminal residue" evidence="7">
    <location>
        <position position="373"/>
    </location>
</feature>
<dbReference type="Gene3D" id="3.20.20.190">
    <property type="entry name" value="Phosphatidylinositol (PI) phosphodiesterase"/>
    <property type="match status" value="1"/>
</dbReference>
<dbReference type="InterPro" id="IPR015359">
    <property type="entry name" value="PLC_EF-hand-like"/>
</dbReference>
<dbReference type="PROSITE" id="PS00018">
    <property type="entry name" value="EF_HAND_1"/>
    <property type="match status" value="1"/>
</dbReference>
<keyword evidence="4" id="KW-0378">Hydrolase</keyword>
<dbReference type="PANTHER" id="PTHR10336">
    <property type="entry name" value="PHOSPHOINOSITIDE-SPECIFIC PHOSPHOLIPASE C FAMILY PROTEIN"/>
    <property type="match status" value="1"/>
</dbReference>
<gene>
    <name evidence="7" type="primary">LOC102804539</name>
</gene>
<dbReference type="CDD" id="cd01248">
    <property type="entry name" value="PH_PLC_ELMO1"/>
    <property type="match status" value="1"/>
</dbReference>
<evidence type="ECO:0000256" key="2">
    <source>
        <dbReference type="ARBA" id="ARBA00022837"/>
    </source>
</evidence>
<dbReference type="PANTHER" id="PTHR10336:SF209">
    <property type="entry name" value="PHOSPHOINOSITIDE PHOSPHOLIPASE C"/>
    <property type="match status" value="1"/>
</dbReference>
<dbReference type="InterPro" id="IPR001192">
    <property type="entry name" value="PI-PLC_fam"/>
</dbReference>
<proteinExistence type="predicted"/>
<evidence type="ECO:0000259" key="5">
    <source>
        <dbReference type="PROSITE" id="PS50222"/>
    </source>
</evidence>
<evidence type="ECO:0000313" key="7">
    <source>
        <dbReference type="RefSeq" id="XP_006812660.1"/>
    </source>
</evidence>
<dbReference type="Gene3D" id="1.10.238.10">
    <property type="entry name" value="EF-hand"/>
    <property type="match status" value="2"/>
</dbReference>
<dbReference type="InterPro" id="IPR000909">
    <property type="entry name" value="PLipase_C_PInositol-sp_X_dom"/>
</dbReference>